<name>A0AC34FDI7_9BILA</name>
<evidence type="ECO:0000313" key="2">
    <source>
        <dbReference type="WBParaSite" id="ES5_v2.g15346.t1"/>
    </source>
</evidence>
<protein>
    <submittedName>
        <fullName evidence="2">Uncharacterized protein</fullName>
    </submittedName>
</protein>
<reference evidence="2" key="1">
    <citation type="submission" date="2022-11" db="UniProtKB">
        <authorList>
            <consortium name="WormBaseParasite"/>
        </authorList>
    </citation>
    <scope>IDENTIFICATION</scope>
</reference>
<evidence type="ECO:0000313" key="1">
    <source>
        <dbReference type="Proteomes" id="UP000887579"/>
    </source>
</evidence>
<dbReference type="WBParaSite" id="ES5_v2.g15346.t1">
    <property type="protein sequence ID" value="ES5_v2.g15346.t1"/>
    <property type="gene ID" value="ES5_v2.g15346"/>
</dbReference>
<proteinExistence type="predicted"/>
<dbReference type="Proteomes" id="UP000887579">
    <property type="component" value="Unplaced"/>
</dbReference>
<accession>A0AC34FDI7</accession>
<sequence length="72" mass="8091">MSQSRLARNKNSNFGKYNDLMKIHQMVQQSLASLNIKNYSIRNVQDAPTSVPTIPGGLTKMDPFKSILLKVL</sequence>
<organism evidence="1 2">
    <name type="scientific">Panagrolaimus sp. ES5</name>
    <dbReference type="NCBI Taxonomy" id="591445"/>
    <lineage>
        <taxon>Eukaryota</taxon>
        <taxon>Metazoa</taxon>
        <taxon>Ecdysozoa</taxon>
        <taxon>Nematoda</taxon>
        <taxon>Chromadorea</taxon>
        <taxon>Rhabditida</taxon>
        <taxon>Tylenchina</taxon>
        <taxon>Panagrolaimomorpha</taxon>
        <taxon>Panagrolaimoidea</taxon>
        <taxon>Panagrolaimidae</taxon>
        <taxon>Panagrolaimus</taxon>
    </lineage>
</organism>